<comment type="caution">
    <text evidence="1">The sequence shown here is derived from an EMBL/GenBank/DDBJ whole genome shotgun (WGS) entry which is preliminary data.</text>
</comment>
<dbReference type="RefSeq" id="WP_089080737.1">
    <property type="nucleotide sequence ID" value="NZ_VFPJ01000001.1"/>
</dbReference>
<dbReference type="EMBL" id="VFPJ01000001">
    <property type="protein sequence ID" value="TQM40201.1"/>
    <property type="molecule type" value="Genomic_DNA"/>
</dbReference>
<dbReference type="Proteomes" id="UP000320773">
    <property type="component" value="Unassembled WGS sequence"/>
</dbReference>
<name>A0A543G294_9FLAO</name>
<proteinExistence type="predicted"/>
<reference evidence="1 2" key="1">
    <citation type="submission" date="2019-06" db="EMBL/GenBank/DDBJ databases">
        <title>Genomic Encyclopedia of Archaeal and Bacterial Type Strains, Phase II (KMG-II): from individual species to whole genera.</title>
        <authorList>
            <person name="Goeker M."/>
        </authorList>
    </citation>
    <scope>NUCLEOTIDE SEQUENCE [LARGE SCALE GENOMIC DNA]</scope>
    <source>
        <strain evidence="1 2">DSM 24789</strain>
    </source>
</reference>
<evidence type="ECO:0000313" key="1">
    <source>
        <dbReference type="EMBL" id="TQM40201.1"/>
    </source>
</evidence>
<dbReference type="AlphaFoldDB" id="A0A543G294"/>
<accession>A0A543G294</accession>
<organism evidence="1 2">
    <name type="scientific">Flavobacterium branchiophilum</name>
    <dbReference type="NCBI Taxonomy" id="55197"/>
    <lineage>
        <taxon>Bacteria</taxon>
        <taxon>Pseudomonadati</taxon>
        <taxon>Bacteroidota</taxon>
        <taxon>Flavobacteriia</taxon>
        <taxon>Flavobacteriales</taxon>
        <taxon>Flavobacteriaceae</taxon>
        <taxon>Flavobacterium</taxon>
    </lineage>
</organism>
<evidence type="ECO:0000313" key="2">
    <source>
        <dbReference type="Proteomes" id="UP000320773"/>
    </source>
</evidence>
<sequence>MKYYLVEPEVMVDLGSGTIFEMINPPIKTIKSLHIELESWMGDDLLTNHPVFIVTENLKKSLEISDFSGFTFDKMKVTKGKYFENGYDLKKSLPNFHWLKINGQPNIDDFYILNYELYISERILEFLKLNFQIDNMDINRPKDEFDDFIDKL</sequence>
<gene>
    <name evidence="1" type="ORF">BC670_1074</name>
</gene>
<protein>
    <submittedName>
        <fullName evidence="1">Uncharacterized protein</fullName>
    </submittedName>
</protein>